<proteinExistence type="predicted"/>
<protein>
    <submittedName>
        <fullName evidence="16">Putative leucine-rich repeat receptor-like protein kinase</fullName>
    </submittedName>
</protein>
<evidence type="ECO:0000256" key="14">
    <source>
        <dbReference type="SAM" id="SignalP"/>
    </source>
</evidence>
<sequence>MIMEQIKYFLLQIFVVLAISFLVSAQDQSGFISIDCGISGISSYKDSVTNIKYISDVNFTETGISKSISSDFNTTTLPQQFRYVRSFPEGERNCYTIKLAQGKGYKYLTRASFMYGNYDGQGRAPVFDLYMGVDKWDTVVMGNESNIIIKEVVHVLPTSSICICLVNTGFGSPFISALELRLLKNASYATDFDLLALHRRLDIGSTINRTVRYNDDISDRIWVPSNFLNYKIISTSSTVDSVGSNSYNLPRIVMRTAITTYNASDPLEFRWAPEDPSARYHIFLHFADLEKLQANQLREFNIYQNGNYFHGPFSPDYLQSTTLFSVSPLSGEKIAFSLSKTNASNLPPILNALEIYLVLDTLQSRTDEQDITALMNIKSFYGVRKNWQGDPCQPKSFLWDGLICSYDDLSPNRITTLNLSSSGLVGEITTYVSELTSLQYLDLSNNNLSGPVPGFLSKLPSLKVLDLRDNPLLGSIPSELMERSKNGSLSIRYVIFVASFKKIELFRESFNSVGLFSCYFSCFCQSFMDVSVCIPGGNTDLCASSSCPKKKKSYVVIIVAIVSSFLVLLAATSVLIILWRKRARKQPVIRLGKLEENKQQLSYSEIRRITNNFERQIGEGGFSKVFLGNLDDSQVAVKVLKSSVQGYKEFEAEVKLLLRIHHRNLTSLVGYCCEKTNLVLIYEYINNGNLKEHLSGFFCCLNFYFRENNTIFNPFSWLEYLHHGCKPPIVHRDVKSANILLTERFQAKIADFGLSKSFPTESRTHMTTVVAGTNGYLDPEYYATGWLTEKSDVYGFGVLILEIVTSRPVLMIDRASSQKYHISQWVMQLLKTGDIRSIVDQKVRENFDLSSAWKAVEIAMKCLSLNSIDRPSMKEVVSELSECLALEKARKRRNVYSDMRKSNAVSRNFRESEVTPFAR</sequence>
<dbReference type="Pfam" id="PF00069">
    <property type="entry name" value="Pkinase"/>
    <property type="match status" value="1"/>
</dbReference>
<keyword evidence="16" id="KW-0675">Receptor</keyword>
<dbReference type="InterPro" id="IPR017441">
    <property type="entry name" value="Protein_kinase_ATP_BS"/>
</dbReference>
<dbReference type="Gene3D" id="1.10.510.10">
    <property type="entry name" value="Transferase(Phosphotransferase) domain 1"/>
    <property type="match status" value="1"/>
</dbReference>
<dbReference type="InterPro" id="IPR011009">
    <property type="entry name" value="Kinase-like_dom_sf"/>
</dbReference>
<keyword evidence="7 12" id="KW-0547">Nucleotide-binding</keyword>
<dbReference type="InterPro" id="IPR032675">
    <property type="entry name" value="LRR_dom_sf"/>
</dbReference>
<dbReference type="Gene3D" id="3.30.200.20">
    <property type="entry name" value="Phosphorylase Kinase, domain 1"/>
    <property type="match status" value="1"/>
</dbReference>
<accession>A0A5D3DX12</accession>
<keyword evidence="6" id="KW-0677">Repeat</keyword>
<dbReference type="PRINTS" id="PR00019">
    <property type="entry name" value="LEURICHRPT"/>
</dbReference>
<evidence type="ECO:0000256" key="4">
    <source>
        <dbReference type="ARBA" id="ARBA00022692"/>
    </source>
</evidence>
<evidence type="ECO:0000256" key="13">
    <source>
        <dbReference type="SAM" id="Phobius"/>
    </source>
</evidence>
<feature type="binding site" evidence="12">
    <location>
        <position position="638"/>
    </location>
    <ligand>
        <name>ATP</name>
        <dbReference type="ChEBI" id="CHEBI:30616"/>
    </ligand>
</feature>
<evidence type="ECO:0000259" key="15">
    <source>
        <dbReference type="PROSITE" id="PS50011"/>
    </source>
</evidence>
<dbReference type="PROSITE" id="PS50011">
    <property type="entry name" value="PROTEIN_KINASE_DOM"/>
    <property type="match status" value="1"/>
</dbReference>
<keyword evidence="4 13" id="KW-0812">Transmembrane</keyword>
<feature type="signal peptide" evidence="14">
    <location>
        <begin position="1"/>
        <end position="25"/>
    </location>
</feature>
<dbReference type="PANTHER" id="PTHR45631">
    <property type="entry name" value="OS07G0107800 PROTEIN-RELATED"/>
    <property type="match status" value="1"/>
</dbReference>
<keyword evidence="9 12" id="KW-0067">ATP-binding</keyword>
<keyword evidence="10 13" id="KW-1133">Transmembrane helix</keyword>
<keyword evidence="3" id="KW-0808">Transferase</keyword>
<name>A0A5D3DX12_CUCMM</name>
<dbReference type="PROSITE" id="PS00108">
    <property type="entry name" value="PROTEIN_KINASE_ST"/>
    <property type="match status" value="1"/>
</dbReference>
<keyword evidence="8 16" id="KW-0418">Kinase</keyword>
<keyword evidence="5 14" id="KW-0732">Signal</keyword>
<evidence type="ECO:0000256" key="1">
    <source>
        <dbReference type="ARBA" id="ARBA00004167"/>
    </source>
</evidence>
<comment type="subcellular location">
    <subcellularLocation>
        <location evidence="1">Membrane</location>
        <topology evidence="1">Single-pass membrane protein</topology>
    </subcellularLocation>
</comment>
<evidence type="ECO:0000256" key="3">
    <source>
        <dbReference type="ARBA" id="ARBA00022679"/>
    </source>
</evidence>
<dbReference type="GO" id="GO:0005524">
    <property type="term" value="F:ATP binding"/>
    <property type="evidence" value="ECO:0007669"/>
    <property type="project" value="UniProtKB-UniRule"/>
</dbReference>
<feature type="transmembrane region" description="Helical" evidence="13">
    <location>
        <begin position="554"/>
        <end position="579"/>
    </location>
</feature>
<evidence type="ECO:0000256" key="9">
    <source>
        <dbReference type="ARBA" id="ARBA00022840"/>
    </source>
</evidence>
<dbReference type="PROSITE" id="PS00107">
    <property type="entry name" value="PROTEIN_KINASE_ATP"/>
    <property type="match status" value="1"/>
</dbReference>
<evidence type="ECO:0000256" key="12">
    <source>
        <dbReference type="PROSITE-ProRule" id="PRU10141"/>
    </source>
</evidence>
<dbReference type="FunFam" id="3.80.10.10:FF:000129">
    <property type="entry name" value="Leucine-rich repeat receptor-like kinase"/>
    <property type="match status" value="1"/>
</dbReference>
<dbReference type="GO" id="GO:0016020">
    <property type="term" value="C:membrane"/>
    <property type="evidence" value="ECO:0007669"/>
    <property type="project" value="UniProtKB-SubCell"/>
</dbReference>
<evidence type="ECO:0000313" key="17">
    <source>
        <dbReference type="Proteomes" id="UP000321947"/>
    </source>
</evidence>
<evidence type="ECO:0000256" key="11">
    <source>
        <dbReference type="ARBA" id="ARBA00023136"/>
    </source>
</evidence>
<dbReference type="Pfam" id="PF12819">
    <property type="entry name" value="Malectin_like"/>
    <property type="match status" value="1"/>
</dbReference>
<dbReference type="InterPro" id="IPR001611">
    <property type="entry name" value="Leu-rich_rpt"/>
</dbReference>
<feature type="domain" description="Protein kinase" evidence="15">
    <location>
        <begin position="611"/>
        <end position="884"/>
    </location>
</feature>
<evidence type="ECO:0000256" key="7">
    <source>
        <dbReference type="ARBA" id="ARBA00022741"/>
    </source>
</evidence>
<comment type="caution">
    <text evidence="16">The sequence shown here is derived from an EMBL/GenBank/DDBJ whole genome shotgun (WGS) entry which is preliminary data.</text>
</comment>
<dbReference type="SMART" id="SM00220">
    <property type="entry name" value="S_TKc"/>
    <property type="match status" value="1"/>
</dbReference>
<evidence type="ECO:0000256" key="2">
    <source>
        <dbReference type="ARBA" id="ARBA00022614"/>
    </source>
</evidence>
<dbReference type="Pfam" id="PF13855">
    <property type="entry name" value="LRR_8"/>
    <property type="match status" value="1"/>
</dbReference>
<keyword evidence="11 13" id="KW-0472">Membrane</keyword>
<evidence type="ECO:0000313" key="16">
    <source>
        <dbReference type="EMBL" id="TYK28062.1"/>
    </source>
</evidence>
<evidence type="ECO:0000256" key="5">
    <source>
        <dbReference type="ARBA" id="ARBA00022729"/>
    </source>
</evidence>
<dbReference type="SUPFAM" id="SSF56112">
    <property type="entry name" value="Protein kinase-like (PK-like)"/>
    <property type="match status" value="1"/>
</dbReference>
<feature type="chain" id="PRO_5023078180" evidence="14">
    <location>
        <begin position="26"/>
        <end position="919"/>
    </location>
</feature>
<dbReference type="Gene3D" id="3.80.10.10">
    <property type="entry name" value="Ribonuclease Inhibitor"/>
    <property type="match status" value="1"/>
</dbReference>
<dbReference type="PANTHER" id="PTHR45631:SF202">
    <property type="entry name" value="SENESCENCE-INDUCED RECEPTOR-LIKE SERINE_THREONINE-PROTEIN KINASE"/>
    <property type="match status" value="1"/>
</dbReference>
<gene>
    <name evidence="16" type="ORF">E5676_scaffold384G003230</name>
</gene>
<dbReference type="InterPro" id="IPR024788">
    <property type="entry name" value="Malectin-like_Carb-bd_dom"/>
</dbReference>
<organism evidence="16 17">
    <name type="scientific">Cucumis melo var. makuwa</name>
    <name type="common">Oriental melon</name>
    <dbReference type="NCBI Taxonomy" id="1194695"/>
    <lineage>
        <taxon>Eukaryota</taxon>
        <taxon>Viridiplantae</taxon>
        <taxon>Streptophyta</taxon>
        <taxon>Embryophyta</taxon>
        <taxon>Tracheophyta</taxon>
        <taxon>Spermatophyta</taxon>
        <taxon>Magnoliopsida</taxon>
        <taxon>eudicotyledons</taxon>
        <taxon>Gunneridae</taxon>
        <taxon>Pentapetalae</taxon>
        <taxon>rosids</taxon>
        <taxon>fabids</taxon>
        <taxon>Cucurbitales</taxon>
        <taxon>Cucurbitaceae</taxon>
        <taxon>Benincaseae</taxon>
        <taxon>Cucumis</taxon>
    </lineage>
</organism>
<evidence type="ECO:0000256" key="6">
    <source>
        <dbReference type="ARBA" id="ARBA00022737"/>
    </source>
</evidence>
<dbReference type="InterPro" id="IPR000719">
    <property type="entry name" value="Prot_kinase_dom"/>
</dbReference>
<evidence type="ECO:0000256" key="8">
    <source>
        <dbReference type="ARBA" id="ARBA00022777"/>
    </source>
</evidence>
<dbReference type="SUPFAM" id="SSF52058">
    <property type="entry name" value="L domain-like"/>
    <property type="match status" value="1"/>
</dbReference>
<reference evidence="16 17" key="1">
    <citation type="submission" date="2019-08" db="EMBL/GenBank/DDBJ databases">
        <title>Draft genome sequences of two oriental melons (Cucumis melo L. var makuwa).</title>
        <authorList>
            <person name="Kwon S.-Y."/>
        </authorList>
    </citation>
    <scope>NUCLEOTIDE SEQUENCE [LARGE SCALE GENOMIC DNA]</scope>
    <source>
        <strain evidence="17">cv. Chang Bougi</strain>
        <tissue evidence="16">Leaf</tissue>
    </source>
</reference>
<dbReference type="Proteomes" id="UP000321947">
    <property type="component" value="Unassembled WGS sequence"/>
</dbReference>
<evidence type="ECO:0000256" key="10">
    <source>
        <dbReference type="ARBA" id="ARBA00022989"/>
    </source>
</evidence>
<keyword evidence="2" id="KW-0433">Leucine-rich repeat</keyword>
<dbReference type="EMBL" id="SSTD01002424">
    <property type="protein sequence ID" value="TYK28062.1"/>
    <property type="molecule type" value="Genomic_DNA"/>
</dbReference>
<dbReference type="AlphaFoldDB" id="A0A5D3DX12"/>
<dbReference type="InterPro" id="IPR008271">
    <property type="entry name" value="Ser/Thr_kinase_AS"/>
</dbReference>
<dbReference type="GO" id="GO:0004672">
    <property type="term" value="F:protein kinase activity"/>
    <property type="evidence" value="ECO:0007669"/>
    <property type="project" value="InterPro"/>
</dbReference>